<evidence type="ECO:0000313" key="2">
    <source>
        <dbReference type="EMBL" id="KAI3836489.1"/>
    </source>
</evidence>
<organism evidence="2 3">
    <name type="scientific">Papaver atlanticum</name>
    <dbReference type="NCBI Taxonomy" id="357466"/>
    <lineage>
        <taxon>Eukaryota</taxon>
        <taxon>Viridiplantae</taxon>
        <taxon>Streptophyta</taxon>
        <taxon>Embryophyta</taxon>
        <taxon>Tracheophyta</taxon>
        <taxon>Spermatophyta</taxon>
        <taxon>Magnoliopsida</taxon>
        <taxon>Ranunculales</taxon>
        <taxon>Papaveraceae</taxon>
        <taxon>Papaveroideae</taxon>
        <taxon>Papaver</taxon>
    </lineage>
</organism>
<evidence type="ECO:0000313" key="3">
    <source>
        <dbReference type="Proteomes" id="UP001202328"/>
    </source>
</evidence>
<keyword evidence="3" id="KW-1185">Reference proteome</keyword>
<name>A0AAD4RWH1_9MAGN</name>
<feature type="region of interest" description="Disordered" evidence="1">
    <location>
        <begin position="47"/>
        <end position="130"/>
    </location>
</feature>
<dbReference type="PANTHER" id="PTHR34193:SF1">
    <property type="entry name" value="EXPRESSED PROTEIN"/>
    <property type="match status" value="1"/>
</dbReference>
<dbReference type="PANTHER" id="PTHR34193">
    <property type="entry name" value="OS11G0199801 PROTEIN"/>
    <property type="match status" value="1"/>
</dbReference>
<feature type="compositionally biased region" description="Basic and acidic residues" evidence="1">
    <location>
        <begin position="106"/>
        <end position="115"/>
    </location>
</feature>
<feature type="compositionally biased region" description="Basic and acidic residues" evidence="1">
    <location>
        <begin position="238"/>
        <end position="247"/>
    </location>
</feature>
<feature type="region of interest" description="Disordered" evidence="1">
    <location>
        <begin position="1"/>
        <end position="32"/>
    </location>
</feature>
<feature type="compositionally biased region" description="Polar residues" evidence="1">
    <location>
        <begin position="50"/>
        <end position="61"/>
    </location>
</feature>
<dbReference type="EMBL" id="JAJJMB010017645">
    <property type="protein sequence ID" value="KAI3836489.1"/>
    <property type="molecule type" value="Genomic_DNA"/>
</dbReference>
<dbReference type="Proteomes" id="UP001202328">
    <property type="component" value="Unassembled WGS sequence"/>
</dbReference>
<feature type="compositionally biased region" description="Low complexity" evidence="1">
    <location>
        <begin position="223"/>
        <end position="237"/>
    </location>
</feature>
<feature type="compositionally biased region" description="Low complexity" evidence="1">
    <location>
        <begin position="71"/>
        <end position="85"/>
    </location>
</feature>
<protein>
    <submittedName>
        <fullName evidence="2">Uncharacterized protein</fullName>
    </submittedName>
</protein>
<comment type="caution">
    <text evidence="2">The sequence shown here is derived from an EMBL/GenBank/DDBJ whole genome shotgun (WGS) entry which is preliminary data.</text>
</comment>
<reference evidence="2" key="1">
    <citation type="submission" date="2022-04" db="EMBL/GenBank/DDBJ databases">
        <title>A functionally conserved STORR gene fusion in Papaver species that diverged 16.8 million years ago.</title>
        <authorList>
            <person name="Catania T."/>
        </authorList>
    </citation>
    <scope>NUCLEOTIDE SEQUENCE</scope>
    <source>
        <strain evidence="2">S-188037</strain>
    </source>
</reference>
<gene>
    <name evidence="2" type="ORF">MKW98_008250</name>
</gene>
<proteinExistence type="predicted"/>
<feature type="compositionally biased region" description="Basic and acidic residues" evidence="1">
    <location>
        <begin position="15"/>
        <end position="25"/>
    </location>
</feature>
<feature type="region of interest" description="Disordered" evidence="1">
    <location>
        <begin position="204"/>
        <end position="269"/>
    </location>
</feature>
<dbReference type="AlphaFoldDB" id="A0AAD4RWH1"/>
<feature type="compositionally biased region" description="Basic and acidic residues" evidence="1">
    <location>
        <begin position="204"/>
        <end position="217"/>
    </location>
</feature>
<sequence length="395" mass="43854">MFDFGRQQPGVQNEHPSDEEHDRSSFSESPLLFGKSSRSCRLVVNEKYSDTPSLMTVTPPTTDDDNKIGLKKLLSLPKSSSSSSKQNHGEPPAAEQQRNIEFTASGRKDDTHDEADGVTSPPLWKYPRSSSSISNSIEVLASRSRVNYNRFFSFNDATATTTTDFVSNRSQEIARGRQELMDMIRTMPENSYELSLKDLIEHKQQPQPTKDDHHDATPEMESSHNSTNNSSSTTSKVSSKDQPKSNRESNIPVLKRSKSADSSNGKNGPVLLKMFLPFSDFGMHKKKRKNKGSKKSAYYAKVSPKPTPLIEGEKNSTTTTNTSIDKEWWKKRFAVAADKYQTEITISHGGLDSRGESSGSSNGSNGSRKMAGLLTCFWSSNTKKTKTILLKGGDY</sequence>
<evidence type="ECO:0000256" key="1">
    <source>
        <dbReference type="SAM" id="MobiDB-lite"/>
    </source>
</evidence>
<accession>A0AAD4RWH1</accession>